<reference evidence="5" key="1">
    <citation type="submission" date="2020-05" db="EMBL/GenBank/DDBJ databases">
        <authorList>
            <person name="Chiriac C."/>
            <person name="Salcher M."/>
            <person name="Ghai R."/>
            <person name="Kavagutti S V."/>
        </authorList>
    </citation>
    <scope>NUCLEOTIDE SEQUENCE</scope>
</reference>
<feature type="domain" description="Carbohydrate kinase FGGY C-terminal" evidence="4">
    <location>
        <begin position="316"/>
        <end position="454"/>
    </location>
</feature>
<dbReference type="Gene3D" id="3.30.420.40">
    <property type="match status" value="2"/>
</dbReference>
<evidence type="ECO:0000256" key="2">
    <source>
        <dbReference type="ARBA" id="ARBA00022777"/>
    </source>
</evidence>
<gene>
    <name evidence="5" type="ORF">UFOPK2254_00753</name>
</gene>
<dbReference type="InterPro" id="IPR050406">
    <property type="entry name" value="FGGY_Carb_Kinase"/>
</dbReference>
<feature type="domain" description="Carbohydrate kinase FGGY N-terminal" evidence="3">
    <location>
        <begin position="5"/>
        <end position="262"/>
    </location>
</feature>
<evidence type="ECO:0000259" key="3">
    <source>
        <dbReference type="Pfam" id="PF00370"/>
    </source>
</evidence>
<keyword evidence="1" id="KW-0808">Transferase</keyword>
<dbReference type="PIRSF" id="PIRSF000538">
    <property type="entry name" value="GlpK"/>
    <property type="match status" value="1"/>
</dbReference>
<dbReference type="GO" id="GO:0016301">
    <property type="term" value="F:kinase activity"/>
    <property type="evidence" value="ECO:0007669"/>
    <property type="project" value="UniProtKB-KW"/>
</dbReference>
<dbReference type="SUPFAM" id="SSF53067">
    <property type="entry name" value="Actin-like ATPase domain"/>
    <property type="match status" value="2"/>
</dbReference>
<dbReference type="PANTHER" id="PTHR43095">
    <property type="entry name" value="SUGAR KINASE"/>
    <property type="match status" value="1"/>
</dbReference>
<dbReference type="Pfam" id="PF02782">
    <property type="entry name" value="FGGY_C"/>
    <property type="match status" value="1"/>
</dbReference>
<name>A0A6J6LGW2_9ZZZZ</name>
<dbReference type="AlphaFoldDB" id="A0A6J6LGW2"/>
<dbReference type="InterPro" id="IPR043129">
    <property type="entry name" value="ATPase_NBD"/>
</dbReference>
<proteinExistence type="predicted"/>
<dbReference type="InterPro" id="IPR018485">
    <property type="entry name" value="FGGY_C"/>
</dbReference>
<dbReference type="InterPro" id="IPR018484">
    <property type="entry name" value="FGGY_N"/>
</dbReference>
<organism evidence="5">
    <name type="scientific">freshwater metagenome</name>
    <dbReference type="NCBI Taxonomy" id="449393"/>
    <lineage>
        <taxon>unclassified sequences</taxon>
        <taxon>metagenomes</taxon>
        <taxon>ecological metagenomes</taxon>
    </lineage>
</organism>
<dbReference type="CDD" id="cd07805">
    <property type="entry name" value="ASKHA_NBD_FGGY_CvXK-like"/>
    <property type="match status" value="1"/>
</dbReference>
<evidence type="ECO:0000259" key="4">
    <source>
        <dbReference type="Pfam" id="PF02782"/>
    </source>
</evidence>
<dbReference type="GO" id="GO:0005975">
    <property type="term" value="P:carbohydrate metabolic process"/>
    <property type="evidence" value="ECO:0007669"/>
    <property type="project" value="InterPro"/>
</dbReference>
<accession>A0A6J6LGW2</accession>
<dbReference type="PANTHER" id="PTHR43095:SF5">
    <property type="entry name" value="XYLULOSE KINASE"/>
    <property type="match status" value="1"/>
</dbReference>
<protein>
    <submittedName>
        <fullName evidence="5">Unannotated protein</fullName>
    </submittedName>
</protein>
<dbReference type="Pfam" id="PF00370">
    <property type="entry name" value="FGGY_N"/>
    <property type="match status" value="1"/>
</dbReference>
<evidence type="ECO:0000313" key="5">
    <source>
        <dbReference type="EMBL" id="CAB4661090.1"/>
    </source>
</evidence>
<keyword evidence="2" id="KW-0418">Kinase</keyword>
<dbReference type="InterPro" id="IPR000577">
    <property type="entry name" value="Carb_kinase_FGGY"/>
</dbReference>
<sequence length="514" mass="55832">MERWILAIDLGNGGPKVAVVDLHDHLLSVSVRAVSVKNGLDGTATQDANEWWEQVIAGAREAITASNVNPEGLHAVAITGQWGSTVPVDAHGIPVGDVMLWSDNRGEKYMREIIGGPISYQGFAPHKVIPWVRKTGGGPTPSGADPTGHSMVLQHEMQATYNRAAYLLEPIDYIGMRFTGKAGATPASMILSWVTDNRLGRALKYDSALVRKARRDPLKLAPLMPTGSILGTLLPDVASSLGVPTNVPVICGIPDLHSAVIGSGAIKPFETHVTISTTAWIGARVPFKKTDILHSIASVPGLDKNFPIVANNHETGGSALRWLKENIFKDESYESALAKADTAPAGSEGLIFTPWLNGERSPVDDKKIRASFLNISLRTDEAMMIRAVMEGVAFNSRWLFDSYEKFLGKKLASVRIIGGGAQSDLWCQMHAYALNRPVERPADPRDAQLKGVASWARICLGELTLEAAGEQAIVTDTFLPDGPDAKIYADLYAEYRRLYPILKKTHHRLNKITN</sequence>
<evidence type="ECO:0000256" key="1">
    <source>
        <dbReference type="ARBA" id="ARBA00022679"/>
    </source>
</evidence>
<dbReference type="EMBL" id="CAEZWO010000064">
    <property type="protein sequence ID" value="CAB4661090.1"/>
    <property type="molecule type" value="Genomic_DNA"/>
</dbReference>